<evidence type="ECO:0000313" key="1">
    <source>
        <dbReference type="EMBL" id="ROW04465.1"/>
    </source>
</evidence>
<protein>
    <submittedName>
        <fullName evidence="1">Uncharacterized protein</fullName>
    </submittedName>
</protein>
<name>A0A423WMF7_9PEZI</name>
<comment type="caution">
    <text evidence="1">The sequence shown here is derived from an EMBL/GenBank/DDBJ whole genome shotgun (WGS) entry which is preliminary data.</text>
</comment>
<evidence type="ECO:0000313" key="2">
    <source>
        <dbReference type="Proteomes" id="UP000283895"/>
    </source>
</evidence>
<keyword evidence="2" id="KW-1185">Reference proteome</keyword>
<dbReference type="STRING" id="356882.A0A423WMF7"/>
<reference evidence="1 2" key="1">
    <citation type="submission" date="2015-09" db="EMBL/GenBank/DDBJ databases">
        <title>Host preference determinants of Valsa canker pathogens revealed by comparative genomics.</title>
        <authorList>
            <person name="Yin Z."/>
            <person name="Huang L."/>
        </authorList>
    </citation>
    <scope>NUCLEOTIDE SEQUENCE [LARGE SCALE GENOMIC DNA]</scope>
    <source>
        <strain evidence="1 2">03-1</strain>
    </source>
</reference>
<dbReference type="OrthoDB" id="3497519at2759"/>
<organism evidence="1 2">
    <name type="scientific">Cytospora schulzeri</name>
    <dbReference type="NCBI Taxonomy" id="448051"/>
    <lineage>
        <taxon>Eukaryota</taxon>
        <taxon>Fungi</taxon>
        <taxon>Dikarya</taxon>
        <taxon>Ascomycota</taxon>
        <taxon>Pezizomycotina</taxon>
        <taxon>Sordariomycetes</taxon>
        <taxon>Sordariomycetidae</taxon>
        <taxon>Diaporthales</taxon>
        <taxon>Cytosporaceae</taxon>
        <taxon>Cytospora</taxon>
    </lineage>
</organism>
<proteinExistence type="predicted"/>
<gene>
    <name evidence="1" type="ORF">VMCG_04940</name>
</gene>
<dbReference type="Proteomes" id="UP000283895">
    <property type="component" value="Unassembled WGS sequence"/>
</dbReference>
<dbReference type="EMBL" id="LKEA01000014">
    <property type="protein sequence ID" value="ROW04465.1"/>
    <property type="molecule type" value="Genomic_DNA"/>
</dbReference>
<sequence>MAGMNDYPPGFPVPAKYYNVNSFEEYGIDIDLPGYTSEDDSRDDDRTRDLKSLYPYEFLDPNATKPDPQNIPELAGELRMEMVDKMQQDGESGDWTLVEFVPAWTDPDWGDRFVYTGSAQSNDPQDRIYMKPGLLQKQRPALLPADITTRGPTEAAKRYGIDPARQGDPFYSHSGITPTTANFGIQLGYARVTPSNQGEKDMVDMDDLTALAAQFETSARARGEEATDEAFRTHLEDVAGGKPSDLVPVDTEIAAAILALMEQVYQQEEKEEYQRLLFAGNTSNELVRNEVWTIGMNALADLDTPLHELVTQDKWEITDMRSDFDPATGIHTDARTVYNICGQQGEYCMSNDLIRAALQPTLQLVSKVLYSDHPATWAWADIYRLRPVRGPMEPDKSYKTRCITEEHRRNGIFQQEHFAVWLGDYDPSYWYPEIEELAYSGFDSVAYTCEILKRTIQWEIRSKFYGDEDDKPGSSENMGFTQIIYQGDDSLPFITRIGISADYIWPLLVPDYSAAEKAACSFTLAATMLHELSASQPKLLGLERPLLRDVLDNLITFGERVLREPKYLNAPLFYTEEEDYFQGEMKNEEGFATENQYFGGAAVPISSNKRTRFLDDLTIMGCLEIWPHFSGTRIMPNTQQAIPRHMLLKFFSEHFWTHDMVKWGHQAMKIWPQDAPRMLTNWNDFSWALVEKKFGRPARRWMREARTRTLHDDEYRLLWDWLYYLTVTSVEPMTMLIRWRRNQRSWIGTDKTLWEARDDCSSKAAAAQTYLRQLLDEILAWDGVSPLQAPQIGTIRGCMSAMQNIYRILSIEVTYYQTLTVDFHRQSDQNLKNTVQQLLGESVYTRLSQIHMRIATDCIQFLDSLSNLDARVLDRLATIPQLLELLTTSRESLRANFVAVAQLLLPVLRTFGPDRVLYVYNRADFPGVASGNAMDLAKRIQKMALRQLRRLAGPARNVADGWLYLLHEGDKLRNAAQGSEEEVYNNAMDSVADFIGQVTAAQEQSVAAQYPAQPPQQVQEPVLQANQARADETLRGQRFVTSPPGQSPNTWQTIFAEVCGYIPYDDLKTGFTRFRKVEIPNESTAQPELAARALIQGRALVDSLTASGIAAPSFPGVDMPNIGGQMTNQQVAALAGLVGLVRMRAANNPFTPAAQQAGAPAPGAQASGLTAQQAQAIRDLGNLIQARAAQVHANPELAGRVVPAAFGQGLQEIAGTNGENLANTDVPERSNLIKEANRAQELMPHLGALHGECLRGAVNE</sequence>
<accession>A0A423WMF7</accession>
<dbReference type="AlphaFoldDB" id="A0A423WMF7"/>